<reference evidence="2" key="1">
    <citation type="submission" date="2013-04" db="EMBL/GenBank/DDBJ databases">
        <title>The genome sequencing project of 58 acetic acid bacteria.</title>
        <authorList>
            <person name="Okamoto-Kainuma A."/>
            <person name="Ishikawa M."/>
            <person name="Umino S."/>
            <person name="Koizumi Y."/>
            <person name="Shiwa Y."/>
            <person name="Yoshikawa H."/>
            <person name="Matsutani M."/>
            <person name="Matsushita K."/>
        </authorList>
    </citation>
    <scope>NUCLEOTIDE SEQUENCE</scope>
    <source>
        <strain evidence="2">NRIC 0228</strain>
    </source>
</reference>
<keyword evidence="1" id="KW-0472">Membrane</keyword>
<comment type="caution">
    <text evidence="2">The sequence shown here is derived from an EMBL/GenBank/DDBJ whole genome shotgun (WGS) entry which is preliminary data.</text>
</comment>
<sequence length="44" mass="4776">MSTETPDTTRDAPVITGRALIILHLCLIAFIGLVHLRLVTMTGN</sequence>
<keyword evidence="1" id="KW-0812">Transmembrane</keyword>
<organism evidence="2 3">
    <name type="scientific">Gluconobacter frateurii NRIC 0228</name>
    <dbReference type="NCBI Taxonomy" id="1307946"/>
    <lineage>
        <taxon>Bacteria</taxon>
        <taxon>Pseudomonadati</taxon>
        <taxon>Pseudomonadota</taxon>
        <taxon>Alphaproteobacteria</taxon>
        <taxon>Acetobacterales</taxon>
        <taxon>Acetobacteraceae</taxon>
        <taxon>Gluconobacter</taxon>
    </lineage>
</organism>
<keyword evidence="3" id="KW-1185">Reference proteome</keyword>
<protein>
    <submittedName>
        <fullName evidence="2">Uncharacterized protein</fullName>
    </submittedName>
</protein>
<feature type="transmembrane region" description="Helical" evidence="1">
    <location>
        <begin position="20"/>
        <end position="39"/>
    </location>
</feature>
<evidence type="ECO:0000256" key="1">
    <source>
        <dbReference type="SAM" id="Phobius"/>
    </source>
</evidence>
<accession>A0ABQ0QBZ2</accession>
<evidence type="ECO:0000313" key="2">
    <source>
        <dbReference type="EMBL" id="GBR12518.1"/>
    </source>
</evidence>
<keyword evidence="1" id="KW-1133">Transmembrane helix</keyword>
<dbReference type="Proteomes" id="UP001061070">
    <property type="component" value="Unassembled WGS sequence"/>
</dbReference>
<name>A0ABQ0QBZ2_9PROT</name>
<dbReference type="EMBL" id="BAQW01000006">
    <property type="protein sequence ID" value="GBR12518.1"/>
    <property type="molecule type" value="Genomic_DNA"/>
</dbReference>
<dbReference type="RefSeq" id="WP_264780555.1">
    <property type="nucleotide sequence ID" value="NZ_BAQW01000006.1"/>
</dbReference>
<proteinExistence type="predicted"/>
<evidence type="ECO:0000313" key="3">
    <source>
        <dbReference type="Proteomes" id="UP001061070"/>
    </source>
</evidence>
<gene>
    <name evidence="2" type="ORF">AA0228_1740</name>
</gene>